<dbReference type="Proteomes" id="UP000499080">
    <property type="component" value="Unassembled WGS sequence"/>
</dbReference>
<reference evidence="2 3" key="1">
    <citation type="journal article" date="2019" name="Sci. Rep.">
        <title>Orb-weaving spider Araneus ventricosus genome elucidates the spidroin gene catalogue.</title>
        <authorList>
            <person name="Kono N."/>
            <person name="Nakamura H."/>
            <person name="Ohtoshi R."/>
            <person name="Moran D.A.P."/>
            <person name="Shinohara A."/>
            <person name="Yoshida Y."/>
            <person name="Fujiwara M."/>
            <person name="Mori M."/>
            <person name="Tomita M."/>
            <person name="Arakawa K."/>
        </authorList>
    </citation>
    <scope>NUCLEOTIDE SEQUENCE [LARGE SCALE GENOMIC DNA]</scope>
</reference>
<keyword evidence="1" id="KW-0812">Transmembrane</keyword>
<evidence type="ECO:0000313" key="3">
    <source>
        <dbReference type="Proteomes" id="UP000499080"/>
    </source>
</evidence>
<name>A0A4Y2GN47_ARAVE</name>
<feature type="transmembrane region" description="Helical" evidence="1">
    <location>
        <begin position="68"/>
        <end position="88"/>
    </location>
</feature>
<keyword evidence="1" id="KW-1133">Transmembrane helix</keyword>
<keyword evidence="1" id="KW-0472">Membrane</keyword>
<gene>
    <name evidence="2" type="ORF">AVEN_67263_1</name>
</gene>
<keyword evidence="3" id="KW-1185">Reference proteome</keyword>
<dbReference type="AlphaFoldDB" id="A0A4Y2GN47"/>
<comment type="caution">
    <text evidence="2">The sequence shown here is derived from an EMBL/GenBank/DDBJ whole genome shotgun (WGS) entry which is preliminary data.</text>
</comment>
<proteinExistence type="predicted"/>
<organism evidence="2 3">
    <name type="scientific">Araneus ventricosus</name>
    <name type="common">Orbweaver spider</name>
    <name type="synonym">Epeira ventricosa</name>
    <dbReference type="NCBI Taxonomy" id="182803"/>
    <lineage>
        <taxon>Eukaryota</taxon>
        <taxon>Metazoa</taxon>
        <taxon>Ecdysozoa</taxon>
        <taxon>Arthropoda</taxon>
        <taxon>Chelicerata</taxon>
        <taxon>Arachnida</taxon>
        <taxon>Araneae</taxon>
        <taxon>Araneomorphae</taxon>
        <taxon>Entelegynae</taxon>
        <taxon>Araneoidea</taxon>
        <taxon>Araneidae</taxon>
        <taxon>Araneus</taxon>
    </lineage>
</organism>
<dbReference type="EMBL" id="BGPR01001446">
    <property type="protein sequence ID" value="GBM54155.1"/>
    <property type="molecule type" value="Genomic_DNA"/>
</dbReference>
<evidence type="ECO:0000256" key="1">
    <source>
        <dbReference type="SAM" id="Phobius"/>
    </source>
</evidence>
<sequence>MVEDNLIFSNVEKADEIVIWDHRDAMHDSPQYTRNNMNLYTKKDRKEQRVESKDIKMKARVELKCDSVFLPITTQILPVHLILFILVYNHLWRQCALMHLPKLSLLLTIKFNYKWKIIV</sequence>
<evidence type="ECO:0000313" key="2">
    <source>
        <dbReference type="EMBL" id="GBM54155.1"/>
    </source>
</evidence>
<protein>
    <submittedName>
        <fullName evidence="2">Uncharacterized protein</fullName>
    </submittedName>
</protein>
<accession>A0A4Y2GN47</accession>